<evidence type="ECO:0000313" key="8">
    <source>
        <dbReference type="EMBL" id="CAA2983573.1"/>
    </source>
</evidence>
<dbReference type="Pfam" id="PF13855">
    <property type="entry name" value="LRR_8"/>
    <property type="match status" value="1"/>
</dbReference>
<evidence type="ECO:0000256" key="5">
    <source>
        <dbReference type="ARBA" id="ARBA00023136"/>
    </source>
</evidence>
<dbReference type="AlphaFoldDB" id="A0A8S0RW93"/>
<feature type="non-terminal residue" evidence="8">
    <location>
        <position position="1"/>
    </location>
</feature>
<keyword evidence="8" id="KW-0418">Kinase</keyword>
<dbReference type="InterPro" id="IPR001611">
    <property type="entry name" value="Leu-rich_rpt"/>
</dbReference>
<keyword evidence="6" id="KW-0812">Transmembrane</keyword>
<comment type="caution">
    <text evidence="8">The sequence shown here is derived from an EMBL/GenBank/DDBJ whole genome shotgun (WGS) entry which is preliminary data.</text>
</comment>
<dbReference type="Pfam" id="PF08263">
    <property type="entry name" value="LRRNT_2"/>
    <property type="match status" value="1"/>
</dbReference>
<dbReference type="InterPro" id="IPR032675">
    <property type="entry name" value="LRR_dom_sf"/>
</dbReference>
<keyword evidence="6" id="KW-1133">Transmembrane helix</keyword>
<evidence type="ECO:0000256" key="1">
    <source>
        <dbReference type="ARBA" id="ARBA00004370"/>
    </source>
</evidence>
<dbReference type="PANTHER" id="PTHR48060:SF24">
    <property type="entry name" value="NON-SPECIFIC SERINE_THREONINE PROTEIN KINASE"/>
    <property type="match status" value="1"/>
</dbReference>
<dbReference type="Gramene" id="OE9A091996T1">
    <property type="protein sequence ID" value="OE9A091996C1"/>
    <property type="gene ID" value="OE9A091996"/>
</dbReference>
<dbReference type="Proteomes" id="UP000594638">
    <property type="component" value="Unassembled WGS sequence"/>
</dbReference>
<sequence>HDNLSRNPSTTMLKYYSFALFFFFIFIEPAASASFAEANALLKWKASLINHNNTILKSWNLETKNSTNFSSHPKASSSPCNWFGVSCINGSVNRLNLTNASIQAFFYEFPFSSFPNLAYIDLSLNHLFGPLQIGKFSKLVYLGLSTNQLTGTIPARIGKLSKLNYLDLSTNHLTGQIPTSLSRLTSLRTLDLTSNKLSGPIPPELGNLASL</sequence>
<dbReference type="SUPFAM" id="SSF52058">
    <property type="entry name" value="L domain-like"/>
    <property type="match status" value="1"/>
</dbReference>
<evidence type="ECO:0000256" key="6">
    <source>
        <dbReference type="SAM" id="Phobius"/>
    </source>
</evidence>
<dbReference type="GO" id="GO:0016020">
    <property type="term" value="C:membrane"/>
    <property type="evidence" value="ECO:0007669"/>
    <property type="project" value="UniProtKB-SubCell"/>
</dbReference>
<feature type="domain" description="Leucine-rich repeat-containing N-terminal plant-type" evidence="7">
    <location>
        <begin position="37"/>
        <end position="87"/>
    </location>
</feature>
<dbReference type="Gene3D" id="3.80.10.10">
    <property type="entry name" value="Ribonuclease Inhibitor"/>
    <property type="match status" value="1"/>
</dbReference>
<accession>A0A8S0RW93</accession>
<keyword evidence="5 6" id="KW-0472">Membrane</keyword>
<name>A0A8S0RW93_OLEEU</name>
<dbReference type="PRINTS" id="PR00019">
    <property type="entry name" value="LEURICHRPT"/>
</dbReference>
<keyword evidence="3" id="KW-0732">Signal</keyword>
<dbReference type="FunFam" id="3.80.10.10:FF:000400">
    <property type="entry name" value="Nuclear pore complex protein NUP107"/>
    <property type="match status" value="1"/>
</dbReference>
<reference evidence="8 9" key="1">
    <citation type="submission" date="2019-12" db="EMBL/GenBank/DDBJ databases">
        <authorList>
            <person name="Alioto T."/>
            <person name="Alioto T."/>
            <person name="Gomez Garrido J."/>
        </authorList>
    </citation>
    <scope>NUCLEOTIDE SEQUENCE [LARGE SCALE GENOMIC DNA]</scope>
</reference>
<dbReference type="InterPro" id="IPR053211">
    <property type="entry name" value="DNA_repair-toleration"/>
</dbReference>
<evidence type="ECO:0000259" key="7">
    <source>
        <dbReference type="Pfam" id="PF08263"/>
    </source>
</evidence>
<evidence type="ECO:0000256" key="4">
    <source>
        <dbReference type="ARBA" id="ARBA00022737"/>
    </source>
</evidence>
<protein>
    <submittedName>
        <fullName evidence="8">Probable leucine-rich repeat receptor kinase At1g35710</fullName>
    </submittedName>
</protein>
<evidence type="ECO:0000256" key="3">
    <source>
        <dbReference type="ARBA" id="ARBA00022729"/>
    </source>
</evidence>
<dbReference type="EMBL" id="CACTIH010003735">
    <property type="protein sequence ID" value="CAA2983573.1"/>
    <property type="molecule type" value="Genomic_DNA"/>
</dbReference>
<dbReference type="PANTHER" id="PTHR48060">
    <property type="entry name" value="DNA DAMAGE-REPAIR/TOLERATION PROTEIN DRT100"/>
    <property type="match status" value="1"/>
</dbReference>
<organism evidence="8 9">
    <name type="scientific">Olea europaea subsp. europaea</name>
    <dbReference type="NCBI Taxonomy" id="158383"/>
    <lineage>
        <taxon>Eukaryota</taxon>
        <taxon>Viridiplantae</taxon>
        <taxon>Streptophyta</taxon>
        <taxon>Embryophyta</taxon>
        <taxon>Tracheophyta</taxon>
        <taxon>Spermatophyta</taxon>
        <taxon>Magnoliopsida</taxon>
        <taxon>eudicotyledons</taxon>
        <taxon>Gunneridae</taxon>
        <taxon>Pentapetalae</taxon>
        <taxon>asterids</taxon>
        <taxon>lamiids</taxon>
        <taxon>Lamiales</taxon>
        <taxon>Oleaceae</taxon>
        <taxon>Oleeae</taxon>
        <taxon>Olea</taxon>
    </lineage>
</organism>
<dbReference type="GO" id="GO:0016301">
    <property type="term" value="F:kinase activity"/>
    <property type="evidence" value="ECO:0007669"/>
    <property type="project" value="UniProtKB-KW"/>
</dbReference>
<proteinExistence type="predicted"/>
<gene>
    <name evidence="8" type="ORF">OLEA9_A091996</name>
</gene>
<dbReference type="InterPro" id="IPR013210">
    <property type="entry name" value="LRR_N_plant-typ"/>
</dbReference>
<comment type="subcellular location">
    <subcellularLocation>
        <location evidence="1">Membrane</location>
    </subcellularLocation>
</comment>
<feature type="transmembrane region" description="Helical" evidence="6">
    <location>
        <begin position="15"/>
        <end position="36"/>
    </location>
</feature>
<keyword evidence="8" id="KW-0808">Transferase</keyword>
<keyword evidence="4" id="KW-0677">Repeat</keyword>
<keyword evidence="2" id="KW-0433">Leucine-rich repeat</keyword>
<evidence type="ECO:0000256" key="2">
    <source>
        <dbReference type="ARBA" id="ARBA00022614"/>
    </source>
</evidence>
<evidence type="ECO:0000313" key="9">
    <source>
        <dbReference type="Proteomes" id="UP000594638"/>
    </source>
</evidence>
<keyword evidence="9" id="KW-1185">Reference proteome</keyword>
<dbReference type="OrthoDB" id="1304300at2759"/>
<keyword evidence="8" id="KW-0675">Receptor</keyword>